<comment type="caution">
    <text evidence="2">The sequence shown here is derived from an EMBL/GenBank/DDBJ whole genome shotgun (WGS) entry which is preliminary data.</text>
</comment>
<dbReference type="Pfam" id="PF11449">
    <property type="entry name" value="ArsP_2"/>
    <property type="match status" value="1"/>
</dbReference>
<reference evidence="2" key="1">
    <citation type="journal article" date="2021" name="PeerJ">
        <title>Extensive microbial diversity within the chicken gut microbiome revealed by metagenomics and culture.</title>
        <authorList>
            <person name="Gilroy R."/>
            <person name="Ravi A."/>
            <person name="Getino M."/>
            <person name="Pursley I."/>
            <person name="Horton D.L."/>
            <person name="Alikhan N.F."/>
            <person name="Baker D."/>
            <person name="Gharbi K."/>
            <person name="Hall N."/>
            <person name="Watson M."/>
            <person name="Adriaenssens E.M."/>
            <person name="Foster-Nyarko E."/>
            <person name="Jarju S."/>
            <person name="Secka A."/>
            <person name="Antonio M."/>
            <person name="Oren A."/>
            <person name="Chaudhuri R.R."/>
            <person name="La Ragione R."/>
            <person name="Hildebrand F."/>
            <person name="Pallen M.J."/>
        </authorList>
    </citation>
    <scope>NUCLEOTIDE SEQUENCE</scope>
    <source>
        <strain evidence="2">CHK124-7917</strain>
    </source>
</reference>
<evidence type="ECO:0000313" key="3">
    <source>
        <dbReference type="Proteomes" id="UP000697330"/>
    </source>
</evidence>
<feature type="transmembrane region" description="Helical" evidence="1">
    <location>
        <begin position="177"/>
        <end position="199"/>
    </location>
</feature>
<feature type="transmembrane region" description="Helical" evidence="1">
    <location>
        <begin position="279"/>
        <end position="300"/>
    </location>
</feature>
<gene>
    <name evidence="2" type="ORF">K8U72_08380</name>
</gene>
<keyword evidence="1" id="KW-0472">Membrane</keyword>
<dbReference type="EMBL" id="DYWQ01000125">
    <property type="protein sequence ID" value="HJF45777.1"/>
    <property type="molecule type" value="Genomic_DNA"/>
</dbReference>
<evidence type="ECO:0000256" key="1">
    <source>
        <dbReference type="SAM" id="Phobius"/>
    </source>
</evidence>
<keyword evidence="1" id="KW-0812">Transmembrane</keyword>
<dbReference type="NCBIfam" id="NF037962">
    <property type="entry name" value="arsenic_eff"/>
    <property type="match status" value="1"/>
</dbReference>
<feature type="transmembrane region" description="Helical" evidence="1">
    <location>
        <begin position="248"/>
        <end position="267"/>
    </location>
</feature>
<dbReference type="Proteomes" id="UP000697330">
    <property type="component" value="Unassembled WGS sequence"/>
</dbReference>
<feature type="transmembrane region" description="Helical" evidence="1">
    <location>
        <begin position="113"/>
        <end position="134"/>
    </location>
</feature>
<protein>
    <submittedName>
        <fullName evidence="2">Arsenic efflux protein</fullName>
    </submittedName>
</protein>
<keyword evidence="1" id="KW-1133">Transmembrane helix</keyword>
<sequence length="301" mass="31548">MELIVHVLEHSFWDTLELVPFLLVTYLAMEAIEHSAGARVQAAVERSGKAGPVVGAVLGALPQCGFSAMAATLYAGRVVTAGTLVAVILSTSDEMVPVFLAHQEPLTRMLSIVGAKVAAGIVVGLLVDVALRLWHRGGDGHLHIHELCEREHCHCDDGDHDHGHGHGHGRWAILRSALVHTVQVTFFIYVVTFVFGLLIELVGQDALGALLANHPVRATFLAALVGLIPNCGASVAITELYLDGVLSAGPMLAGLLASGGVGLLVLWRTNADARQNAAITAFVYVVAVVIGLVAGASGILL</sequence>
<organism evidence="2 3">
    <name type="scientific">Thermophilibacter provencensis</name>
    <dbReference type="NCBI Taxonomy" id="1852386"/>
    <lineage>
        <taxon>Bacteria</taxon>
        <taxon>Bacillati</taxon>
        <taxon>Actinomycetota</taxon>
        <taxon>Coriobacteriia</taxon>
        <taxon>Coriobacteriales</taxon>
        <taxon>Atopobiaceae</taxon>
        <taxon>Thermophilibacter</taxon>
    </lineage>
</organism>
<dbReference type="InterPro" id="IPR021552">
    <property type="entry name" value="ArsP_2"/>
</dbReference>
<proteinExistence type="predicted"/>
<evidence type="ECO:0000313" key="2">
    <source>
        <dbReference type="EMBL" id="HJF45777.1"/>
    </source>
</evidence>
<reference evidence="2" key="2">
    <citation type="submission" date="2021-09" db="EMBL/GenBank/DDBJ databases">
        <authorList>
            <person name="Gilroy R."/>
        </authorList>
    </citation>
    <scope>NUCLEOTIDE SEQUENCE</scope>
    <source>
        <strain evidence="2">CHK124-7917</strain>
    </source>
</reference>
<dbReference type="AlphaFoldDB" id="A0A921GG96"/>
<dbReference type="RefSeq" id="WP_274959465.1">
    <property type="nucleotide sequence ID" value="NZ_DYWQ01000125.1"/>
</dbReference>
<feature type="transmembrane region" description="Helical" evidence="1">
    <location>
        <begin position="220"/>
        <end position="242"/>
    </location>
</feature>
<name>A0A921GG96_9ACTN</name>
<accession>A0A921GG96</accession>